<dbReference type="PRINTS" id="PR00609">
    <property type="entry name" value="CYTOCHROMEC3"/>
</dbReference>
<feature type="binding site" description="axial binding residue" evidence="7">
    <location>
        <position position="174"/>
    </location>
    <ligand>
        <name>heme c</name>
        <dbReference type="ChEBI" id="CHEBI:61717"/>
        <label>1</label>
    </ligand>
    <ligandPart>
        <name>Fe</name>
        <dbReference type="ChEBI" id="CHEBI:18248"/>
    </ligandPart>
</feature>
<evidence type="ECO:0000256" key="1">
    <source>
        <dbReference type="ARBA" id="ARBA00022448"/>
    </source>
</evidence>
<feature type="binding site" description="axial binding residue" evidence="7">
    <location>
        <position position="220"/>
    </location>
    <ligand>
        <name>heme c</name>
        <dbReference type="ChEBI" id="CHEBI:61717"/>
        <label>1</label>
    </ligand>
    <ligandPart>
        <name>Fe</name>
        <dbReference type="ChEBI" id="CHEBI:18248"/>
    </ligandPart>
</feature>
<feature type="domain" description="Class III cytochrome C" evidence="8">
    <location>
        <begin position="59"/>
        <end position="139"/>
    </location>
</feature>
<feature type="binding site" description="axial binding residue" evidence="7">
    <location>
        <position position="161"/>
    </location>
    <ligand>
        <name>heme c</name>
        <dbReference type="ChEBI" id="CHEBI:61717"/>
        <label>1</label>
    </ligand>
    <ligandPart>
        <name>Fe</name>
        <dbReference type="ChEBI" id="CHEBI:18248"/>
    </ligandPart>
</feature>
<keyword evidence="1" id="KW-0813">Transport</keyword>
<feature type="binding site" description="axial binding residue" evidence="7">
    <location>
        <position position="219"/>
    </location>
    <ligand>
        <name>heme c</name>
        <dbReference type="ChEBI" id="CHEBI:61717"/>
        <label>1</label>
    </ligand>
    <ligandPart>
        <name>Fe</name>
        <dbReference type="ChEBI" id="CHEBI:18248"/>
    </ligandPart>
</feature>
<evidence type="ECO:0000256" key="3">
    <source>
        <dbReference type="ARBA" id="ARBA00022723"/>
    </source>
</evidence>
<feature type="domain" description="Class III cytochrome C" evidence="8">
    <location>
        <begin position="458"/>
        <end position="528"/>
    </location>
</feature>
<dbReference type="NCBIfam" id="NF045713">
    <property type="entry name" value="CxxCH_16_HmcA"/>
    <property type="match status" value="1"/>
</dbReference>
<name>M5PSE9_DESAF</name>
<dbReference type="InterPro" id="IPR002322">
    <property type="entry name" value="Cyt_c_III"/>
</dbReference>
<gene>
    <name evidence="9" type="ORF">PCS_01813</name>
</gene>
<evidence type="ECO:0000313" key="10">
    <source>
        <dbReference type="Proteomes" id="UP000011922"/>
    </source>
</evidence>
<dbReference type="InterPro" id="IPR020942">
    <property type="entry name" value="Cyt_c_III_dom"/>
</dbReference>
<feature type="binding site" description="axial binding residue" evidence="7">
    <location>
        <position position="216"/>
    </location>
    <ligand>
        <name>heme c</name>
        <dbReference type="ChEBI" id="CHEBI:61717"/>
        <label>1</label>
    </ligand>
    <ligandPart>
        <name>Fe</name>
        <dbReference type="ChEBI" id="CHEBI:18248"/>
    </ligandPart>
</feature>
<dbReference type="PANTHER" id="PTHR35038:SF10">
    <property type="entry name" value="HIGH-MOLECULAR-WEIGHT CYTOCHROME C"/>
    <property type="match status" value="1"/>
</dbReference>
<dbReference type="AlphaFoldDB" id="M5PSE9"/>
<dbReference type="GO" id="GO:0046872">
    <property type="term" value="F:metal ion binding"/>
    <property type="evidence" value="ECO:0007669"/>
    <property type="project" value="UniProtKB-KW"/>
</dbReference>
<evidence type="ECO:0000256" key="6">
    <source>
        <dbReference type="ARBA" id="ARBA00023004"/>
    </source>
</evidence>
<feature type="binding site" description="axial binding residue" evidence="7">
    <location>
        <position position="172"/>
    </location>
    <ligand>
        <name>heme c</name>
        <dbReference type="ChEBI" id="CHEBI:61717"/>
        <label>1</label>
    </ligand>
    <ligandPart>
        <name>Fe</name>
        <dbReference type="ChEBI" id="CHEBI:18248"/>
    </ligandPart>
</feature>
<sequence>MGKSLTRSLGLILIVLAVLAGTFVVAAEREATSGEESRDSAGLLVITTMSAYGRLSEPGALFPHDLHTAVLEKSGKDCVVCHEKTGKGNLDLRFKRTRDDLGADELKALYHGNCLGCHEEAQAKSQKAGPTDVECRACHARRAAPVTRLPVGMDRSLHARHVKAQADKCESCHHRFDEQSKKLVYAKGEEGTCRYCHGATQVENRSPFRTAAHGACVSCHLQKRAAAKDTGPLNCAGCHSAEDQARVKRLPEIPRLDRKQPDVVLIGAALVGGQAQDPAKRMPAVPFDHKVHEQVNADCRTCHHKALSGCGSECHTLSGSPKGEFVRLDAAMHGQDLARSCIGCHAVRTQAPECAGCHSMRTSSATDEKSCAACHRFERRLDAQGQPVLLDKAAASAQAATLLSGTESGLASYSDQDIPEKVIIKAMAQAYEPAEFPHRKIVRKLEAGIKASPLAARFHRDQSSVCQGCHHNSPSSKNPPACASCHGKPTDGSLARIGLKGAYHEQCIGCHQAMKMEKPAATACVECHKERKQ</sequence>
<proteinExistence type="predicted"/>
<feature type="binding site" description="axial binding residue" evidence="7">
    <location>
        <position position="169"/>
    </location>
    <ligand>
        <name>heme c</name>
        <dbReference type="ChEBI" id="CHEBI:61717"/>
        <label>1</label>
    </ligand>
    <ligandPart>
        <name>Fe</name>
        <dbReference type="ChEBI" id="CHEBI:18248"/>
    </ligandPart>
</feature>
<dbReference type="InterPro" id="IPR036280">
    <property type="entry name" value="Multihaem_cyt_sf"/>
</dbReference>
<dbReference type="Proteomes" id="UP000011922">
    <property type="component" value="Unassembled WGS sequence"/>
</dbReference>
<keyword evidence="4" id="KW-0732">Signal</keyword>
<keyword evidence="6 7" id="KW-0408">Iron</keyword>
<dbReference type="PANTHER" id="PTHR35038">
    <property type="entry name" value="DISSIMILATORY SULFITE REDUCTASE SIRA"/>
    <property type="match status" value="1"/>
</dbReference>
<dbReference type="InterPro" id="IPR051829">
    <property type="entry name" value="Multiheme_Cytochr_ET"/>
</dbReference>
<feature type="binding site" description="axial binding residue" evidence="7">
    <location>
        <position position="235"/>
    </location>
    <ligand>
        <name>heme c</name>
        <dbReference type="ChEBI" id="CHEBI:61717"/>
        <label>1</label>
    </ligand>
    <ligandPart>
        <name>Fe</name>
        <dbReference type="ChEBI" id="CHEBI:18248"/>
    </ligandPart>
</feature>
<evidence type="ECO:0000256" key="5">
    <source>
        <dbReference type="ARBA" id="ARBA00022982"/>
    </source>
</evidence>
<feature type="binding site" description="axial binding residue" evidence="7">
    <location>
        <position position="173"/>
    </location>
    <ligand>
        <name>heme c</name>
        <dbReference type="ChEBI" id="CHEBI:61717"/>
        <label>1</label>
    </ligand>
    <ligandPart>
        <name>Fe</name>
        <dbReference type="ChEBI" id="CHEBI:18248"/>
    </ligandPart>
</feature>
<comment type="cofactor">
    <cofactor evidence="7">
        <name>heme c</name>
        <dbReference type="ChEBI" id="CHEBI:61717"/>
    </cofactor>
    <text evidence="7">Binds 4 heme c groups covalently per monomer.</text>
</comment>
<evidence type="ECO:0000256" key="4">
    <source>
        <dbReference type="ARBA" id="ARBA00022729"/>
    </source>
</evidence>
<organism evidence="9 10">
    <name type="scientific">Desulfocurvibacter africanus PCS</name>
    <dbReference type="NCBI Taxonomy" id="1262666"/>
    <lineage>
        <taxon>Bacteria</taxon>
        <taxon>Pseudomonadati</taxon>
        <taxon>Thermodesulfobacteriota</taxon>
        <taxon>Desulfovibrionia</taxon>
        <taxon>Desulfovibrionales</taxon>
        <taxon>Desulfovibrionaceae</taxon>
        <taxon>Desulfocurvibacter</taxon>
    </lineage>
</organism>
<keyword evidence="3 7" id="KW-0479">Metal-binding</keyword>
<feature type="domain" description="Class III cytochrome C" evidence="8">
    <location>
        <begin position="276"/>
        <end position="375"/>
    </location>
</feature>
<dbReference type="InterPro" id="IPR054813">
    <property type="entry name" value="HmcA"/>
</dbReference>
<keyword evidence="2 7" id="KW-0349">Heme</keyword>
<reference evidence="9 10" key="1">
    <citation type="journal article" date="2013" name="Genome Announc.">
        <title>Draft Genome Sequence for Desulfovibrio africanus Strain PCS.</title>
        <authorList>
            <person name="Brown S.D."/>
            <person name="Utturkar S.M."/>
            <person name="Arkin A.P."/>
            <person name="Deutschbauer A.M."/>
            <person name="Elias D.A."/>
            <person name="Hazen T.C."/>
            <person name="Chakraborty R."/>
        </authorList>
    </citation>
    <scope>NUCLEOTIDE SEQUENCE [LARGE SCALE GENOMIC DNA]</scope>
    <source>
        <strain evidence="9 10">PCS</strain>
    </source>
</reference>
<dbReference type="PATRIC" id="fig|1262666.3.peg.1836"/>
<feature type="binding site" description="axial binding residue" evidence="7">
    <location>
        <position position="158"/>
    </location>
    <ligand>
        <name>heme c</name>
        <dbReference type="ChEBI" id="CHEBI:61717"/>
        <label>1</label>
    </ligand>
    <ligandPart>
        <name>Fe</name>
        <dbReference type="ChEBI" id="CHEBI:18248"/>
    </ligandPart>
</feature>
<dbReference type="OrthoDB" id="5427780at2"/>
<feature type="binding site" description="axial binding residue" evidence="7">
    <location>
        <position position="238"/>
    </location>
    <ligand>
        <name>heme c</name>
        <dbReference type="ChEBI" id="CHEBI:61717"/>
        <label>1</label>
    </ligand>
    <ligandPart>
        <name>Fe</name>
        <dbReference type="ChEBI" id="CHEBI:18248"/>
    </ligandPart>
</feature>
<dbReference type="RefSeq" id="WP_005986354.1">
    <property type="nucleotide sequence ID" value="NZ_AOSV01000019.1"/>
</dbReference>
<dbReference type="EMBL" id="AOSV01000019">
    <property type="protein sequence ID" value="EMG37302.1"/>
    <property type="molecule type" value="Genomic_DNA"/>
</dbReference>
<dbReference type="Gene3D" id="3.90.10.10">
    <property type="entry name" value="Cytochrome C3"/>
    <property type="match status" value="4"/>
</dbReference>
<dbReference type="CDD" id="cd08168">
    <property type="entry name" value="Cytochrom_C3"/>
    <property type="match status" value="4"/>
</dbReference>
<keyword evidence="5" id="KW-0249">Electron transport</keyword>
<feature type="domain" description="Class III cytochrome C" evidence="8">
    <location>
        <begin position="158"/>
        <end position="239"/>
    </location>
</feature>
<comment type="caution">
    <text evidence="9">The sequence shown here is derived from an EMBL/GenBank/DDBJ whole genome shotgun (WGS) entry which is preliminary data.</text>
</comment>
<protein>
    <submittedName>
        <fullName evidence="9">Class III cytochrome C family protein</fullName>
    </submittedName>
</protein>
<dbReference type="SUPFAM" id="SSF48695">
    <property type="entry name" value="Multiheme cytochromes"/>
    <property type="match status" value="1"/>
</dbReference>
<dbReference type="GO" id="GO:0009055">
    <property type="term" value="F:electron transfer activity"/>
    <property type="evidence" value="ECO:0007669"/>
    <property type="project" value="InterPro"/>
</dbReference>
<accession>M5PSE9</accession>
<evidence type="ECO:0000256" key="7">
    <source>
        <dbReference type="PIRSR" id="PIRSR602322-1"/>
    </source>
</evidence>
<evidence type="ECO:0000256" key="2">
    <source>
        <dbReference type="ARBA" id="ARBA00022617"/>
    </source>
</evidence>
<dbReference type="Pfam" id="PF02085">
    <property type="entry name" value="Cytochrom_CIII"/>
    <property type="match status" value="4"/>
</dbReference>
<dbReference type="GO" id="GO:0020037">
    <property type="term" value="F:heme binding"/>
    <property type="evidence" value="ECO:0007669"/>
    <property type="project" value="InterPro"/>
</dbReference>
<evidence type="ECO:0000259" key="8">
    <source>
        <dbReference type="Pfam" id="PF02085"/>
    </source>
</evidence>
<feature type="binding site" description="axial binding residue" evidence="7">
    <location>
        <position position="239"/>
    </location>
    <ligand>
        <name>heme c</name>
        <dbReference type="ChEBI" id="CHEBI:61717"/>
        <label>1</label>
    </ligand>
    <ligandPart>
        <name>Fe</name>
        <dbReference type="ChEBI" id="CHEBI:18248"/>
    </ligandPart>
</feature>
<evidence type="ECO:0000313" key="9">
    <source>
        <dbReference type="EMBL" id="EMG37302.1"/>
    </source>
</evidence>